<evidence type="ECO:0000313" key="2">
    <source>
        <dbReference type="EMBL" id="CAH3116891.1"/>
    </source>
</evidence>
<feature type="non-terminal residue" evidence="2">
    <location>
        <position position="1"/>
    </location>
</feature>
<protein>
    <submittedName>
        <fullName evidence="2">Uncharacterized protein</fullName>
    </submittedName>
</protein>
<gene>
    <name evidence="2" type="ORF">PMEA_00006682</name>
</gene>
<accession>A0AAU9WKK9</accession>
<organism evidence="2 3">
    <name type="scientific">Pocillopora meandrina</name>
    <dbReference type="NCBI Taxonomy" id="46732"/>
    <lineage>
        <taxon>Eukaryota</taxon>
        <taxon>Metazoa</taxon>
        <taxon>Cnidaria</taxon>
        <taxon>Anthozoa</taxon>
        <taxon>Hexacorallia</taxon>
        <taxon>Scleractinia</taxon>
        <taxon>Astrocoeniina</taxon>
        <taxon>Pocilloporidae</taxon>
        <taxon>Pocillopora</taxon>
    </lineage>
</organism>
<reference evidence="2 3" key="1">
    <citation type="submission" date="2022-05" db="EMBL/GenBank/DDBJ databases">
        <authorList>
            <consortium name="Genoscope - CEA"/>
            <person name="William W."/>
        </authorList>
    </citation>
    <scope>NUCLEOTIDE SEQUENCE [LARGE SCALE GENOMIC DNA]</scope>
</reference>
<sequence length="62" mass="6977">DGLNEKGHPFAEGDPQVDDDRSEIDVNQKNGVDAFEGDIMMTAEQWDELKKEFERTGQPLPS</sequence>
<feature type="region of interest" description="Disordered" evidence="1">
    <location>
        <begin position="1"/>
        <end position="23"/>
    </location>
</feature>
<dbReference type="EMBL" id="CALNXJ010000015">
    <property type="protein sequence ID" value="CAH3116891.1"/>
    <property type="molecule type" value="Genomic_DNA"/>
</dbReference>
<evidence type="ECO:0000256" key="1">
    <source>
        <dbReference type="SAM" id="MobiDB-lite"/>
    </source>
</evidence>
<dbReference type="Proteomes" id="UP001159428">
    <property type="component" value="Unassembled WGS sequence"/>
</dbReference>
<keyword evidence="3" id="KW-1185">Reference proteome</keyword>
<evidence type="ECO:0000313" key="3">
    <source>
        <dbReference type="Proteomes" id="UP001159428"/>
    </source>
</evidence>
<comment type="caution">
    <text evidence="2">The sequence shown here is derived from an EMBL/GenBank/DDBJ whole genome shotgun (WGS) entry which is preliminary data.</text>
</comment>
<dbReference type="AlphaFoldDB" id="A0AAU9WKK9"/>
<name>A0AAU9WKK9_9CNID</name>
<proteinExistence type="predicted"/>
<feature type="compositionally biased region" description="Basic and acidic residues" evidence="1">
    <location>
        <begin position="1"/>
        <end position="11"/>
    </location>
</feature>